<feature type="binding site" evidence="3">
    <location>
        <position position="58"/>
    </location>
    <ligand>
        <name>Mg(2+)</name>
        <dbReference type="ChEBI" id="CHEBI:18420"/>
        <label>1</label>
    </ligand>
</feature>
<reference evidence="4 5" key="1">
    <citation type="submission" date="2019-09" db="EMBL/GenBank/DDBJ databases">
        <title>Nocardioides panacisoli sp. nov., isolated from the soil of a ginseng field.</title>
        <authorList>
            <person name="Cho C."/>
        </authorList>
    </citation>
    <scope>NUCLEOTIDE SEQUENCE [LARGE SCALE GENOMIC DNA]</scope>
    <source>
        <strain evidence="4 5">BN130099</strain>
    </source>
</reference>
<evidence type="ECO:0000256" key="1">
    <source>
        <dbReference type="ARBA" id="ARBA00010702"/>
    </source>
</evidence>
<dbReference type="InterPro" id="IPR029021">
    <property type="entry name" value="Prot-tyrosine_phosphatase-like"/>
</dbReference>
<accession>A0A5B1LG96</accession>
<dbReference type="InterPro" id="IPR036705">
    <property type="entry name" value="Ribosyl_crysJ1_sf"/>
</dbReference>
<dbReference type="GO" id="GO:0046872">
    <property type="term" value="F:metal ion binding"/>
    <property type="evidence" value="ECO:0007669"/>
    <property type="project" value="UniProtKB-KW"/>
</dbReference>
<name>A0A5B1LG96_9ACTN</name>
<protein>
    <submittedName>
        <fullName evidence="4">Hydrolase</fullName>
    </submittedName>
</protein>
<feature type="binding site" evidence="3">
    <location>
        <position position="59"/>
    </location>
    <ligand>
        <name>Mg(2+)</name>
        <dbReference type="ChEBI" id="CHEBI:18420"/>
        <label>1</label>
    </ligand>
</feature>
<keyword evidence="2 4" id="KW-0378">Hydrolase</keyword>
<dbReference type="PANTHER" id="PTHR16222:SF24">
    <property type="entry name" value="ADP-RIBOSYLHYDROLASE ARH3"/>
    <property type="match status" value="1"/>
</dbReference>
<evidence type="ECO:0000256" key="3">
    <source>
        <dbReference type="PIRSR" id="PIRSR605502-1"/>
    </source>
</evidence>
<feature type="binding site" evidence="3">
    <location>
        <position position="287"/>
    </location>
    <ligand>
        <name>Mg(2+)</name>
        <dbReference type="ChEBI" id="CHEBI:18420"/>
        <label>1</label>
    </ligand>
</feature>
<dbReference type="SUPFAM" id="SSF52799">
    <property type="entry name" value="(Phosphotyrosine protein) phosphatases II"/>
    <property type="match status" value="1"/>
</dbReference>
<evidence type="ECO:0000313" key="5">
    <source>
        <dbReference type="Proteomes" id="UP000325003"/>
    </source>
</evidence>
<keyword evidence="3" id="KW-0479">Metal-binding</keyword>
<evidence type="ECO:0000313" key="4">
    <source>
        <dbReference type="EMBL" id="KAA1419198.1"/>
    </source>
</evidence>
<dbReference type="EMBL" id="VUJV01000003">
    <property type="protein sequence ID" value="KAA1419198.1"/>
    <property type="molecule type" value="Genomic_DNA"/>
</dbReference>
<dbReference type="PANTHER" id="PTHR16222">
    <property type="entry name" value="ADP-RIBOSYLGLYCOHYDROLASE"/>
    <property type="match status" value="1"/>
</dbReference>
<dbReference type="InterPro" id="IPR050792">
    <property type="entry name" value="ADP-ribosylglycohydrolase"/>
</dbReference>
<feature type="binding site" evidence="3">
    <location>
        <position position="285"/>
    </location>
    <ligand>
        <name>Mg(2+)</name>
        <dbReference type="ChEBI" id="CHEBI:18420"/>
        <label>1</label>
    </ligand>
</feature>
<dbReference type="Gene3D" id="1.10.4080.10">
    <property type="entry name" value="ADP-ribosylation/Crystallin J1"/>
    <property type="match status" value="1"/>
</dbReference>
<organism evidence="4 5">
    <name type="scientific">Nocardioides humilatus</name>
    <dbReference type="NCBI Taxonomy" id="2607660"/>
    <lineage>
        <taxon>Bacteria</taxon>
        <taxon>Bacillati</taxon>
        <taxon>Actinomycetota</taxon>
        <taxon>Actinomycetes</taxon>
        <taxon>Propionibacteriales</taxon>
        <taxon>Nocardioidaceae</taxon>
        <taxon>Nocardioides</taxon>
    </lineage>
</organism>
<dbReference type="GO" id="GO:0016787">
    <property type="term" value="F:hydrolase activity"/>
    <property type="evidence" value="ECO:0007669"/>
    <property type="project" value="UniProtKB-KW"/>
</dbReference>
<dbReference type="Pfam" id="PF03747">
    <property type="entry name" value="ADP_ribosyl_GH"/>
    <property type="match status" value="1"/>
</dbReference>
<sequence>MTVELTTAQRDRAAGVLLATAAGDALGVPYEFAMPPAPGVEAAMTGGGLGNFAPGEWSDDTSMAVAISRVAATGGDLTTEAALDQVAEGFLEWHRSNPPDIGIQTSAVLRATRTRLTTGESGTARVMAEEAAAHAAARSHSAGNGALMRTAPVALAHLDDRSQLAGAARLVAELTHGDPLAGDSCVLWCEAIRVAVLEGRFEIVAGLDLIPAERRAQWQVWLGDALDVETNRAEVVPGARFRPNGFTVVALQAAVAAIVTTEVPEQMPCRHLQYALHNAVRIGDDTDTVAAIAGGLLGARWGASAVPWRWRRAVHGWPGLDGIDLVSLAALTIGGGKPDPKGWPTADVVPYSEPASSKIIAHPYDDGVLLGTHATRNHEVDAVVSMCRVGRNQECFAGATEVLHSRLMDSEDPTANENLEFTLYDAADAVRGLRAEGKRVLLHCVAAEQRTPSVAVAYAVLLGHPVEDARRDVKAALASTRGRGRVWDAVSLLAESSDKGATTA</sequence>
<comment type="caution">
    <text evidence="4">The sequence shown here is derived from an EMBL/GenBank/DDBJ whole genome shotgun (WGS) entry which is preliminary data.</text>
</comment>
<dbReference type="Proteomes" id="UP000325003">
    <property type="component" value="Unassembled WGS sequence"/>
</dbReference>
<feature type="binding site" evidence="3">
    <location>
        <position position="288"/>
    </location>
    <ligand>
        <name>Mg(2+)</name>
        <dbReference type="ChEBI" id="CHEBI:18420"/>
        <label>1</label>
    </ligand>
</feature>
<dbReference type="InterPro" id="IPR005502">
    <property type="entry name" value="Ribosyl_crysJ1"/>
</dbReference>
<reference evidence="4 5" key="2">
    <citation type="submission" date="2019-09" db="EMBL/GenBank/DDBJ databases">
        <authorList>
            <person name="Jin C."/>
        </authorList>
    </citation>
    <scope>NUCLEOTIDE SEQUENCE [LARGE SCALE GENOMIC DNA]</scope>
    <source>
        <strain evidence="4 5">BN130099</strain>
    </source>
</reference>
<evidence type="ECO:0000256" key="2">
    <source>
        <dbReference type="ARBA" id="ARBA00022801"/>
    </source>
</evidence>
<comment type="cofactor">
    <cofactor evidence="3">
        <name>Mg(2+)</name>
        <dbReference type="ChEBI" id="CHEBI:18420"/>
    </cofactor>
    <text evidence="3">Binds 2 magnesium ions per subunit.</text>
</comment>
<feature type="binding site" evidence="3">
    <location>
        <position position="60"/>
    </location>
    <ligand>
        <name>Mg(2+)</name>
        <dbReference type="ChEBI" id="CHEBI:18420"/>
        <label>1</label>
    </ligand>
</feature>
<keyword evidence="3" id="KW-0460">Magnesium</keyword>
<dbReference type="Gene3D" id="3.90.190.10">
    <property type="entry name" value="Protein tyrosine phosphatase superfamily"/>
    <property type="match status" value="1"/>
</dbReference>
<keyword evidence="5" id="KW-1185">Reference proteome</keyword>
<proteinExistence type="inferred from homology"/>
<gene>
    <name evidence="4" type="ORF">F0U44_12160</name>
</gene>
<dbReference type="SUPFAM" id="SSF101478">
    <property type="entry name" value="ADP-ribosylglycohydrolase"/>
    <property type="match status" value="1"/>
</dbReference>
<dbReference type="AlphaFoldDB" id="A0A5B1LG96"/>
<comment type="similarity">
    <text evidence="1">Belongs to the ADP-ribosylglycohydrolase family.</text>
</comment>